<dbReference type="KEGG" id="dpm:FNV33_00135"/>
<evidence type="ECO:0000256" key="1">
    <source>
        <dbReference type="ARBA" id="ARBA00022448"/>
    </source>
</evidence>
<dbReference type="EMBL" id="CP041626">
    <property type="protein sequence ID" value="QDO90539.1"/>
    <property type="molecule type" value="Genomic_DNA"/>
</dbReference>
<dbReference type="PROSITE" id="PS50893">
    <property type="entry name" value="ABC_TRANSPORTER_2"/>
    <property type="match status" value="1"/>
</dbReference>
<dbReference type="RefSeq" id="WP_077863007.1">
    <property type="nucleotide sequence ID" value="NZ_CALFGV010000017.1"/>
</dbReference>
<evidence type="ECO:0000256" key="3">
    <source>
        <dbReference type="ARBA" id="ARBA00022840"/>
    </source>
</evidence>
<dbReference type="PANTHER" id="PTHR42939:SF3">
    <property type="entry name" value="ABC TRANSPORTER ATP-BINDING COMPONENT"/>
    <property type="match status" value="1"/>
</dbReference>
<proteinExistence type="predicted"/>
<sequence length="294" mass="33684">MENVVEFQGVEKTFDHFKLKELNLKIKKGYITGFIGPNGSGKTTTLKLMMQLLRADQGRVTIFGQEMTQQNYQLKDRIGFVYAENVLYKSQTVAQIGKLVSRFYSKWDQAIFDQYIEKFNLPLDSKVDKLSTGMKTKLSLALALSHHAELIILDEPTSGLDPVVRRHILDVLFELIQDEDKTIFFSSHITQDIEKIADYIIFIKDGEIIFDEEKYNILERYKLVKGPVDLLDGDIRDLFISIEEKQVGFTGLTTESATLIELFNDLVTIEKASLDDIMVFFDENQSTALNDGRK</sequence>
<gene>
    <name evidence="7" type="ORF">B8A44_02400</name>
    <name evidence="5" type="ORF">BWX42_07605</name>
    <name evidence="6" type="ORF">FNV33_00135</name>
</gene>
<protein>
    <submittedName>
        <fullName evidence="5 6">ABC transporter ATP-binding protein</fullName>
    </submittedName>
</protein>
<dbReference type="NCBIfam" id="NF047565">
    <property type="entry name" value="PSM_export_PmtA"/>
    <property type="match status" value="1"/>
</dbReference>
<dbReference type="InterPro" id="IPR027417">
    <property type="entry name" value="P-loop_NTPase"/>
</dbReference>
<organism evidence="5 8">
    <name type="scientific">Dolosigranulum pigrum</name>
    <dbReference type="NCBI Taxonomy" id="29394"/>
    <lineage>
        <taxon>Bacteria</taxon>
        <taxon>Bacillati</taxon>
        <taxon>Bacillota</taxon>
        <taxon>Bacilli</taxon>
        <taxon>Lactobacillales</taxon>
        <taxon>Carnobacteriaceae</taxon>
        <taxon>Dolosigranulum</taxon>
    </lineage>
</organism>
<evidence type="ECO:0000313" key="9">
    <source>
        <dbReference type="Proteomes" id="UP000249099"/>
    </source>
</evidence>
<feature type="domain" description="ABC transporter" evidence="4">
    <location>
        <begin position="5"/>
        <end position="230"/>
    </location>
</feature>
<accession>A0A1S8KPK5</accession>
<evidence type="ECO:0000313" key="10">
    <source>
        <dbReference type="Proteomes" id="UP000315953"/>
    </source>
</evidence>
<reference evidence="7 9" key="2">
    <citation type="submission" date="2017-03" db="EMBL/GenBank/DDBJ databases">
        <title>wgs assembly of Dolosigranulum pigrum KPL CDC strains.</title>
        <authorList>
            <person name="Brugger S.D."/>
            <person name="Pettigrew M."/>
            <person name="Kong Y."/>
            <person name="Lemon K.P."/>
        </authorList>
    </citation>
    <scope>NUCLEOTIDE SEQUENCE [LARGE SCALE GENOMIC DNA]</scope>
    <source>
        <strain evidence="7 9">KPL1931_CDC4294-98</strain>
    </source>
</reference>
<dbReference type="OrthoDB" id="9804819at2"/>
<reference evidence="6 10" key="3">
    <citation type="submission" date="2019-07" db="EMBL/GenBank/DDBJ databases">
        <title>Genome assembly of a nasal isolate of Dolosigranulum pigrum from a chronic sinusitis patient.</title>
        <authorList>
            <person name="Baig S."/>
            <person name="Overballe-Petersen S."/>
            <person name="Kaspar U."/>
            <person name="Rendboe A."/>
            <person name="de Man T."/>
            <person name="Liu C."/>
            <person name="Price L.B."/>
            <person name="Stegger M."/>
            <person name="Becker K."/>
            <person name="Skytt Andersen P."/>
        </authorList>
    </citation>
    <scope>NUCLEOTIDE SEQUENCE [LARGE SCALE GENOMIC DNA]</scope>
    <source>
        <strain evidence="6 10">83VPs-KB5</strain>
    </source>
</reference>
<dbReference type="Pfam" id="PF00005">
    <property type="entry name" value="ABC_tran"/>
    <property type="match status" value="1"/>
</dbReference>
<evidence type="ECO:0000313" key="6">
    <source>
        <dbReference type="EMBL" id="QDO90539.1"/>
    </source>
</evidence>
<dbReference type="GO" id="GO:0016887">
    <property type="term" value="F:ATP hydrolysis activity"/>
    <property type="evidence" value="ECO:0007669"/>
    <property type="project" value="InterPro"/>
</dbReference>
<dbReference type="SMART" id="SM00382">
    <property type="entry name" value="AAA"/>
    <property type="match status" value="1"/>
</dbReference>
<dbReference type="InterPro" id="IPR003593">
    <property type="entry name" value="AAA+_ATPase"/>
</dbReference>
<dbReference type="GO" id="GO:0005524">
    <property type="term" value="F:ATP binding"/>
    <property type="evidence" value="ECO:0007669"/>
    <property type="project" value="UniProtKB-KW"/>
</dbReference>
<dbReference type="Proteomes" id="UP000315953">
    <property type="component" value="Chromosome"/>
</dbReference>
<evidence type="ECO:0000313" key="7">
    <source>
        <dbReference type="EMBL" id="RAN64264.1"/>
    </source>
</evidence>
<dbReference type="AlphaFoldDB" id="A0A1S8KPK5"/>
<dbReference type="EMBL" id="NAQV01000007">
    <property type="protein sequence ID" value="RAN64264.1"/>
    <property type="molecule type" value="Genomic_DNA"/>
</dbReference>
<evidence type="ECO:0000313" key="5">
    <source>
        <dbReference type="EMBL" id="OOL81573.1"/>
    </source>
</evidence>
<keyword evidence="3 5" id="KW-0067">ATP-binding</keyword>
<dbReference type="CDD" id="cd03230">
    <property type="entry name" value="ABC_DR_subfamily_A"/>
    <property type="match status" value="1"/>
</dbReference>
<dbReference type="InterPro" id="IPR003439">
    <property type="entry name" value="ABC_transporter-like_ATP-bd"/>
</dbReference>
<dbReference type="EMBL" id="MUYF01000003">
    <property type="protein sequence ID" value="OOL81573.1"/>
    <property type="molecule type" value="Genomic_DNA"/>
</dbReference>
<dbReference type="PANTHER" id="PTHR42939">
    <property type="entry name" value="ABC TRANSPORTER ATP-BINDING PROTEIN ALBC-RELATED"/>
    <property type="match status" value="1"/>
</dbReference>
<keyword evidence="1" id="KW-0813">Transport</keyword>
<dbReference type="InterPro" id="IPR051782">
    <property type="entry name" value="ABC_Transporter_VariousFunc"/>
</dbReference>
<dbReference type="SUPFAM" id="SSF52540">
    <property type="entry name" value="P-loop containing nucleoside triphosphate hydrolases"/>
    <property type="match status" value="1"/>
</dbReference>
<dbReference type="Gene3D" id="3.40.50.300">
    <property type="entry name" value="P-loop containing nucleotide triphosphate hydrolases"/>
    <property type="match status" value="1"/>
</dbReference>
<evidence type="ECO:0000313" key="8">
    <source>
        <dbReference type="Proteomes" id="UP000190409"/>
    </source>
</evidence>
<dbReference type="Proteomes" id="UP000190409">
    <property type="component" value="Unassembled WGS sequence"/>
</dbReference>
<evidence type="ECO:0000256" key="2">
    <source>
        <dbReference type="ARBA" id="ARBA00022741"/>
    </source>
</evidence>
<name>A0A1S8KPK5_9LACT</name>
<reference evidence="5 8" key="1">
    <citation type="submission" date="2017-01" db="EMBL/GenBank/DDBJ databases">
        <title>Complete Genome Sequence of Dolosigranulum pigrum isolated from a Patient with interstitial lung disease.</title>
        <authorList>
            <person name="Mukhopadhyay R."/>
            <person name="Joaquin J."/>
            <person name="Hogue R."/>
            <person name="Fitzgerald S."/>
            <person name="Jospin G."/>
            <person name="Eisen J.A."/>
            <person name="Chaturvedi V."/>
        </authorList>
    </citation>
    <scope>NUCLEOTIDE SEQUENCE [LARGE SCALE GENOMIC DNA]</scope>
    <source>
        <strain evidence="5 8">15S00348</strain>
    </source>
</reference>
<evidence type="ECO:0000259" key="4">
    <source>
        <dbReference type="PROSITE" id="PS50893"/>
    </source>
</evidence>
<dbReference type="Proteomes" id="UP000249099">
    <property type="component" value="Unassembled WGS sequence"/>
</dbReference>
<keyword evidence="2" id="KW-0547">Nucleotide-binding</keyword>